<protein>
    <recommendedName>
        <fullName evidence="3">PGG domain-containing protein</fullName>
    </recommendedName>
</protein>
<evidence type="ECO:0000256" key="1">
    <source>
        <dbReference type="SAM" id="Phobius"/>
    </source>
</evidence>
<feature type="transmembrane region" description="Helical" evidence="1">
    <location>
        <begin position="120"/>
        <end position="141"/>
    </location>
</feature>
<accession>D5A8Y3</accession>
<feature type="transmembrane region" description="Helical" evidence="1">
    <location>
        <begin position="77"/>
        <end position="100"/>
    </location>
</feature>
<organism evidence="2">
    <name type="scientific">Picea sitchensis</name>
    <name type="common">Sitka spruce</name>
    <name type="synonym">Pinus sitchensis</name>
    <dbReference type="NCBI Taxonomy" id="3332"/>
    <lineage>
        <taxon>Eukaryota</taxon>
        <taxon>Viridiplantae</taxon>
        <taxon>Streptophyta</taxon>
        <taxon>Embryophyta</taxon>
        <taxon>Tracheophyta</taxon>
        <taxon>Spermatophyta</taxon>
        <taxon>Pinopsida</taxon>
        <taxon>Pinidae</taxon>
        <taxon>Conifers I</taxon>
        <taxon>Pinales</taxon>
        <taxon>Pinaceae</taxon>
        <taxon>Picea</taxon>
    </lineage>
</organism>
<evidence type="ECO:0000313" key="2">
    <source>
        <dbReference type="EMBL" id="ADE76002.1"/>
    </source>
</evidence>
<dbReference type="AlphaFoldDB" id="D5A8Y3"/>
<dbReference type="PANTHER" id="PTHR33430">
    <property type="entry name" value="MATERNAL EFFECT EMBRYO ARREST PROTEIN"/>
    <property type="match status" value="1"/>
</dbReference>
<dbReference type="EMBL" id="BT122632">
    <property type="protein sequence ID" value="ADE76002.1"/>
    <property type="molecule type" value="mRNA"/>
</dbReference>
<keyword evidence="1" id="KW-0812">Transmembrane</keyword>
<proteinExistence type="evidence at transcript level"/>
<keyword evidence="1" id="KW-0472">Membrane</keyword>
<sequence length="186" mass="20276">MDTRSEEFPDEPGNSLSKRTTNIHVSALDGLINVNSLFTLAVFVGLTITTPGAATLVDDSACIAGEDIARNLLTFQVVSFSSFLFSSLVAQGLKQAIVLINSKTLRDVFKAPINKHFLRFGMLLSAFGSVFGCIFLMLALMDVIQIKLGTLSCGSIWSLRAVVPLFMLVPTALIIYIHIVLYAFFH</sequence>
<feature type="transmembrane region" description="Helical" evidence="1">
    <location>
        <begin position="161"/>
        <end position="185"/>
    </location>
</feature>
<name>D5A8Y3_PICSI</name>
<keyword evidence="1" id="KW-1133">Transmembrane helix</keyword>
<feature type="transmembrane region" description="Helical" evidence="1">
    <location>
        <begin position="37"/>
        <end position="57"/>
    </location>
</feature>
<evidence type="ECO:0008006" key="3">
    <source>
        <dbReference type="Google" id="ProtNLM"/>
    </source>
</evidence>
<dbReference type="OMA" id="HTECNAG"/>
<dbReference type="PANTHER" id="PTHR33430:SF7">
    <property type="entry name" value="OS07G0240400 PROTEIN"/>
    <property type="match status" value="1"/>
</dbReference>
<reference evidence="2" key="1">
    <citation type="submission" date="2010-04" db="EMBL/GenBank/DDBJ databases">
        <authorList>
            <person name="Reid K.E."/>
            <person name="Liao N."/>
            <person name="Chan S."/>
            <person name="Docking R."/>
            <person name="Taylor G."/>
            <person name="Moore R."/>
            <person name="Mayo M."/>
            <person name="Munro S."/>
            <person name="King J."/>
            <person name="Yanchuk A."/>
            <person name="Holt R."/>
            <person name="Jones S."/>
            <person name="Marra M."/>
            <person name="Ritland C.E."/>
            <person name="Ritland K."/>
            <person name="Bohlmann J."/>
        </authorList>
    </citation>
    <scope>NUCLEOTIDE SEQUENCE</scope>
    <source>
        <tissue evidence="2">Buds collected with no treatment. Collection October 2007</tissue>
    </source>
</reference>